<comment type="caution">
    <text evidence="8">The sequence shown here is derived from an EMBL/GenBank/DDBJ whole genome shotgun (WGS) entry which is preliminary data.</text>
</comment>
<protein>
    <submittedName>
        <fullName evidence="8">2OG-Fe(II) oxygenase</fullName>
    </submittedName>
</protein>
<comment type="cofactor">
    <cofactor evidence="1">
        <name>L-ascorbate</name>
        <dbReference type="ChEBI" id="CHEBI:38290"/>
    </cofactor>
</comment>
<evidence type="ECO:0000313" key="8">
    <source>
        <dbReference type="EMBL" id="MCK7594315.1"/>
    </source>
</evidence>
<keyword evidence="2" id="KW-0479">Metal-binding</keyword>
<dbReference type="PANTHER" id="PTHR12907">
    <property type="entry name" value="EGL NINE HOMOLOG-RELATED"/>
    <property type="match status" value="1"/>
</dbReference>
<dbReference type="SMART" id="SM00702">
    <property type="entry name" value="P4Hc"/>
    <property type="match status" value="1"/>
</dbReference>
<dbReference type="InterPro" id="IPR005123">
    <property type="entry name" value="Oxoglu/Fe-dep_dioxygenase_dom"/>
</dbReference>
<keyword evidence="5" id="KW-0560">Oxidoreductase</keyword>
<dbReference type="InterPro" id="IPR044862">
    <property type="entry name" value="Pro_4_hyd_alph_FE2OG_OXY"/>
</dbReference>
<evidence type="ECO:0000313" key="9">
    <source>
        <dbReference type="Proteomes" id="UP001431449"/>
    </source>
</evidence>
<evidence type="ECO:0000259" key="7">
    <source>
        <dbReference type="PROSITE" id="PS51471"/>
    </source>
</evidence>
<organism evidence="8 9">
    <name type="scientific">Pseudomarimonas salicorniae</name>
    <dbReference type="NCBI Taxonomy" id="2933270"/>
    <lineage>
        <taxon>Bacteria</taxon>
        <taxon>Pseudomonadati</taxon>
        <taxon>Pseudomonadota</taxon>
        <taxon>Gammaproteobacteria</taxon>
        <taxon>Lysobacterales</taxon>
        <taxon>Lysobacteraceae</taxon>
        <taxon>Pseudomarimonas</taxon>
    </lineage>
</organism>
<evidence type="ECO:0000256" key="2">
    <source>
        <dbReference type="ARBA" id="ARBA00022723"/>
    </source>
</evidence>
<dbReference type="Pfam" id="PF13640">
    <property type="entry name" value="2OG-FeII_Oxy_3"/>
    <property type="match status" value="1"/>
</dbReference>
<evidence type="ECO:0000256" key="4">
    <source>
        <dbReference type="ARBA" id="ARBA00022964"/>
    </source>
</evidence>
<evidence type="ECO:0000256" key="6">
    <source>
        <dbReference type="ARBA" id="ARBA00023004"/>
    </source>
</evidence>
<accession>A0ABT0GJX3</accession>
<reference evidence="8" key="1">
    <citation type="submission" date="2022-04" db="EMBL/GenBank/DDBJ databases">
        <title>Lysobacter sp. CAU 1642 isolated from sea sand.</title>
        <authorList>
            <person name="Kim W."/>
        </authorList>
    </citation>
    <scope>NUCLEOTIDE SEQUENCE</scope>
    <source>
        <strain evidence="8">CAU 1642</strain>
    </source>
</reference>
<evidence type="ECO:0000256" key="5">
    <source>
        <dbReference type="ARBA" id="ARBA00023002"/>
    </source>
</evidence>
<dbReference type="PANTHER" id="PTHR12907:SF26">
    <property type="entry name" value="HIF PROLYL HYDROXYLASE, ISOFORM C"/>
    <property type="match status" value="1"/>
</dbReference>
<dbReference type="RefSeq" id="WP_248209362.1">
    <property type="nucleotide sequence ID" value="NZ_JALNMH010000009.1"/>
</dbReference>
<sequence>MLSSDDLDLLVTRGFVVVEGLLPDYLLTALVADCQALDADDALRPAAVGRGEGRTRDASLRGDAIRWIDPHPEVPVRGEFLARLDALRIELNRQLMLGLDHFEAHYAIYPPGAGYVRHVDRFRDDDARTVSFAAYLNPDWSEDDGGALRLYLPGGEVDIVPRLGTCALFLSASIEHEVLTTQRPRMSIAGWFRRRPLLPLKVVPG</sequence>
<keyword evidence="3" id="KW-0847">Vitamin C</keyword>
<dbReference type="SUPFAM" id="SSF51197">
    <property type="entry name" value="Clavaminate synthase-like"/>
    <property type="match status" value="1"/>
</dbReference>
<gene>
    <name evidence="8" type="ORF">M0G41_11625</name>
</gene>
<dbReference type="Gene3D" id="2.60.120.620">
    <property type="entry name" value="q2cbj1_9rhob like domain"/>
    <property type="match status" value="1"/>
</dbReference>
<dbReference type="Proteomes" id="UP001431449">
    <property type="component" value="Unassembled WGS sequence"/>
</dbReference>
<dbReference type="PROSITE" id="PS51471">
    <property type="entry name" value="FE2OG_OXY"/>
    <property type="match status" value="1"/>
</dbReference>
<evidence type="ECO:0000256" key="1">
    <source>
        <dbReference type="ARBA" id="ARBA00001961"/>
    </source>
</evidence>
<keyword evidence="6" id="KW-0408">Iron</keyword>
<keyword evidence="9" id="KW-1185">Reference proteome</keyword>
<name>A0ABT0GJX3_9GAMM</name>
<dbReference type="InterPro" id="IPR006620">
    <property type="entry name" value="Pro_4_hyd_alph"/>
</dbReference>
<dbReference type="InterPro" id="IPR051559">
    <property type="entry name" value="HIF_prolyl_hydroxylases"/>
</dbReference>
<proteinExistence type="predicted"/>
<feature type="domain" description="Fe2OG dioxygenase" evidence="7">
    <location>
        <begin position="100"/>
        <end position="194"/>
    </location>
</feature>
<dbReference type="EMBL" id="JALNMH010000009">
    <property type="protein sequence ID" value="MCK7594315.1"/>
    <property type="molecule type" value="Genomic_DNA"/>
</dbReference>
<keyword evidence="4" id="KW-0223">Dioxygenase</keyword>
<evidence type="ECO:0000256" key="3">
    <source>
        <dbReference type="ARBA" id="ARBA00022896"/>
    </source>
</evidence>